<dbReference type="AlphaFoldDB" id="A0A495XCN0"/>
<gene>
    <name evidence="2" type="ORF">DFJ66_2506</name>
</gene>
<keyword evidence="2" id="KW-0808">Transferase</keyword>
<evidence type="ECO:0000313" key="2">
    <source>
        <dbReference type="EMBL" id="RKT69298.1"/>
    </source>
</evidence>
<feature type="domain" description="N-acetyltransferase" evidence="1">
    <location>
        <begin position="1"/>
        <end position="152"/>
    </location>
</feature>
<comment type="caution">
    <text evidence="2">The sequence shown here is derived from an EMBL/GenBank/DDBJ whole genome shotgun (WGS) entry which is preliminary data.</text>
</comment>
<evidence type="ECO:0000313" key="3">
    <source>
        <dbReference type="Proteomes" id="UP000272729"/>
    </source>
</evidence>
<organism evidence="2 3">
    <name type="scientific">Saccharothrix variisporea</name>
    <dbReference type="NCBI Taxonomy" id="543527"/>
    <lineage>
        <taxon>Bacteria</taxon>
        <taxon>Bacillati</taxon>
        <taxon>Actinomycetota</taxon>
        <taxon>Actinomycetes</taxon>
        <taxon>Pseudonocardiales</taxon>
        <taxon>Pseudonocardiaceae</taxon>
        <taxon>Saccharothrix</taxon>
    </lineage>
</organism>
<reference evidence="2 3" key="1">
    <citation type="submission" date="2018-10" db="EMBL/GenBank/DDBJ databases">
        <title>Sequencing the genomes of 1000 actinobacteria strains.</title>
        <authorList>
            <person name="Klenk H.-P."/>
        </authorList>
    </citation>
    <scope>NUCLEOTIDE SEQUENCE [LARGE SCALE GENOMIC DNA]</scope>
    <source>
        <strain evidence="2 3">DSM 43911</strain>
    </source>
</reference>
<dbReference type="InterPro" id="IPR016181">
    <property type="entry name" value="Acyl_CoA_acyltransferase"/>
</dbReference>
<name>A0A495XCN0_9PSEU</name>
<keyword evidence="3" id="KW-1185">Reference proteome</keyword>
<dbReference type="PROSITE" id="PS51186">
    <property type="entry name" value="GNAT"/>
    <property type="match status" value="1"/>
</dbReference>
<dbReference type="Gene3D" id="3.40.630.30">
    <property type="match status" value="1"/>
</dbReference>
<dbReference type="InterPro" id="IPR000182">
    <property type="entry name" value="GNAT_dom"/>
</dbReference>
<dbReference type="CDD" id="cd04301">
    <property type="entry name" value="NAT_SF"/>
    <property type="match status" value="1"/>
</dbReference>
<dbReference type="EMBL" id="RBXR01000001">
    <property type="protein sequence ID" value="RKT69298.1"/>
    <property type="molecule type" value="Genomic_DNA"/>
</dbReference>
<dbReference type="SUPFAM" id="SSF55729">
    <property type="entry name" value="Acyl-CoA N-acyltransferases (Nat)"/>
    <property type="match status" value="1"/>
</dbReference>
<sequence length="264" mass="28848">MRFEAHECGGVLPLDRMRSVRRLFADSYADYHYTSSLGDVRLARFLAVQDDRVVGYAAYEPVAGVAHLANFLVAADWRGRGVGAGLEQRRLDHASAAGLACYSSCVCEDARSQRLKFGLGLRPTAVRLGYRRGVSGVGVWGSSVVFTNCRAEVGEPAAAGIRLDRRRRRARAVGLAPLAELLTSGEVADDWYVDVLVGEADRERAARHGRLVCAGVDLDRHTGRWHHCYQVRNRAYAEGLSARPVVLVTPPGVSFSVPVQERSA</sequence>
<evidence type="ECO:0000259" key="1">
    <source>
        <dbReference type="PROSITE" id="PS51186"/>
    </source>
</evidence>
<dbReference type="Proteomes" id="UP000272729">
    <property type="component" value="Unassembled WGS sequence"/>
</dbReference>
<accession>A0A495XCN0</accession>
<dbReference type="Pfam" id="PF00583">
    <property type="entry name" value="Acetyltransf_1"/>
    <property type="match status" value="1"/>
</dbReference>
<dbReference type="GO" id="GO:0016747">
    <property type="term" value="F:acyltransferase activity, transferring groups other than amino-acyl groups"/>
    <property type="evidence" value="ECO:0007669"/>
    <property type="project" value="InterPro"/>
</dbReference>
<protein>
    <submittedName>
        <fullName evidence="2">Acetyltransferase (GNAT) family protein</fullName>
    </submittedName>
</protein>
<proteinExistence type="predicted"/>
<dbReference type="OrthoDB" id="5405911at2"/>
<dbReference type="RefSeq" id="WP_121220941.1">
    <property type="nucleotide sequence ID" value="NZ_RBXR01000001.1"/>
</dbReference>